<evidence type="ECO:0000259" key="5">
    <source>
        <dbReference type="PROSITE" id="PS51883"/>
    </source>
</evidence>
<keyword evidence="2" id="KW-0547">Nucleotide-binding</keyword>
<evidence type="ECO:0000256" key="2">
    <source>
        <dbReference type="ARBA" id="ARBA00022741"/>
    </source>
</evidence>
<evidence type="ECO:0008006" key="7">
    <source>
        <dbReference type="Google" id="ProtNLM"/>
    </source>
</evidence>
<name>X1RVR3_9ZZZZ</name>
<dbReference type="NCBIfam" id="NF008955">
    <property type="entry name" value="PRK12297.1"/>
    <property type="match status" value="1"/>
</dbReference>
<dbReference type="PANTHER" id="PTHR11702">
    <property type="entry name" value="DEVELOPMENTALLY REGULATED GTP-BINDING PROTEIN-RELATED"/>
    <property type="match status" value="1"/>
</dbReference>
<dbReference type="Pfam" id="PF01018">
    <property type="entry name" value="GTP1_OBG"/>
    <property type="match status" value="1"/>
</dbReference>
<dbReference type="SUPFAM" id="SSF82051">
    <property type="entry name" value="Obg GTP-binding protein N-terminal domain"/>
    <property type="match status" value="1"/>
</dbReference>
<evidence type="ECO:0000259" key="4">
    <source>
        <dbReference type="PROSITE" id="PS51710"/>
    </source>
</evidence>
<feature type="domain" description="Obg" evidence="5">
    <location>
        <begin position="1"/>
        <end position="157"/>
    </location>
</feature>
<dbReference type="NCBIfam" id="NF008956">
    <property type="entry name" value="PRK12299.1"/>
    <property type="match status" value="1"/>
</dbReference>
<gene>
    <name evidence="6" type="ORF">S12H4_09795</name>
</gene>
<dbReference type="PROSITE" id="PS51710">
    <property type="entry name" value="G_OBG"/>
    <property type="match status" value="1"/>
</dbReference>
<dbReference type="HAMAP" id="MF_01454">
    <property type="entry name" value="GTPase_Obg"/>
    <property type="match status" value="1"/>
</dbReference>
<dbReference type="AlphaFoldDB" id="X1RVR3"/>
<dbReference type="Pfam" id="PF01926">
    <property type="entry name" value="MMR_HSR1"/>
    <property type="match status" value="1"/>
</dbReference>
<dbReference type="InterPro" id="IPR027417">
    <property type="entry name" value="P-loop_NTPase"/>
</dbReference>
<proteinExistence type="inferred from homology"/>
<dbReference type="Gene3D" id="3.40.50.300">
    <property type="entry name" value="P-loop containing nucleotide triphosphate hydrolases"/>
    <property type="match status" value="1"/>
</dbReference>
<protein>
    <recommendedName>
        <fullName evidence="7">OBG-type G domain-containing protein</fullName>
    </recommendedName>
</protein>
<keyword evidence="3" id="KW-0342">GTP-binding</keyword>
<dbReference type="InterPro" id="IPR006074">
    <property type="entry name" value="GTP1-OBG_CS"/>
</dbReference>
<dbReference type="SUPFAM" id="SSF52540">
    <property type="entry name" value="P-loop containing nucleoside triphosphate hydrolases"/>
    <property type="match status" value="1"/>
</dbReference>
<dbReference type="CDD" id="cd01898">
    <property type="entry name" value="Obg"/>
    <property type="match status" value="1"/>
</dbReference>
<dbReference type="EMBL" id="BARW01004044">
    <property type="protein sequence ID" value="GAI59569.1"/>
    <property type="molecule type" value="Genomic_DNA"/>
</dbReference>
<dbReference type="FunFam" id="2.70.210.12:FF:000001">
    <property type="entry name" value="GTPase Obg"/>
    <property type="match status" value="1"/>
</dbReference>
<comment type="similarity">
    <text evidence="1">Belongs to the TRAFAC class OBG-HflX-like GTPase superfamily. OBG GTPase family.</text>
</comment>
<dbReference type="InterPro" id="IPR014100">
    <property type="entry name" value="GTP-bd_Obg/CgtA"/>
</dbReference>
<dbReference type="InterPro" id="IPR006073">
    <property type="entry name" value="GTP-bd"/>
</dbReference>
<dbReference type="GO" id="GO:0000287">
    <property type="term" value="F:magnesium ion binding"/>
    <property type="evidence" value="ECO:0007669"/>
    <property type="project" value="InterPro"/>
</dbReference>
<dbReference type="GO" id="GO:0003924">
    <property type="term" value="F:GTPase activity"/>
    <property type="evidence" value="ECO:0007669"/>
    <property type="project" value="InterPro"/>
</dbReference>
<dbReference type="PANTHER" id="PTHR11702:SF31">
    <property type="entry name" value="MITOCHONDRIAL RIBOSOME-ASSOCIATED GTPASE 2"/>
    <property type="match status" value="1"/>
</dbReference>
<reference evidence="6" key="1">
    <citation type="journal article" date="2014" name="Front. Microbiol.">
        <title>High frequency of phylogenetically diverse reductive dehalogenase-homologous genes in deep subseafloor sedimentary metagenomes.</title>
        <authorList>
            <person name="Kawai M."/>
            <person name="Futagami T."/>
            <person name="Toyoda A."/>
            <person name="Takaki Y."/>
            <person name="Nishi S."/>
            <person name="Hori S."/>
            <person name="Arai W."/>
            <person name="Tsubouchi T."/>
            <person name="Morono Y."/>
            <person name="Uchiyama I."/>
            <person name="Ito T."/>
            <person name="Fujiyama A."/>
            <person name="Inagaki F."/>
            <person name="Takami H."/>
        </authorList>
    </citation>
    <scope>NUCLEOTIDE SEQUENCE</scope>
    <source>
        <strain evidence="6">Expedition CK06-06</strain>
    </source>
</reference>
<dbReference type="NCBIfam" id="TIGR02729">
    <property type="entry name" value="Obg_CgtA"/>
    <property type="match status" value="1"/>
</dbReference>
<dbReference type="PIRSF" id="PIRSF002401">
    <property type="entry name" value="GTP_bd_Obg/CgtA"/>
    <property type="match status" value="1"/>
</dbReference>
<dbReference type="InterPro" id="IPR045086">
    <property type="entry name" value="OBG_GTPase"/>
</dbReference>
<evidence type="ECO:0000256" key="3">
    <source>
        <dbReference type="ARBA" id="ARBA00023134"/>
    </source>
</evidence>
<feature type="domain" description="OBG-type G" evidence="4">
    <location>
        <begin position="158"/>
        <end position="278"/>
    </location>
</feature>
<evidence type="ECO:0000256" key="1">
    <source>
        <dbReference type="ARBA" id="ARBA00007699"/>
    </source>
</evidence>
<dbReference type="PROSITE" id="PS00905">
    <property type="entry name" value="GTP1_OBG"/>
    <property type="match status" value="1"/>
</dbReference>
<organism evidence="6">
    <name type="scientific">marine sediment metagenome</name>
    <dbReference type="NCBI Taxonomy" id="412755"/>
    <lineage>
        <taxon>unclassified sequences</taxon>
        <taxon>metagenomes</taxon>
        <taxon>ecological metagenomes</taxon>
    </lineage>
</organism>
<comment type="caution">
    <text evidence="6">The sequence shown here is derived from an EMBL/GenBank/DDBJ whole genome shotgun (WGS) entry which is preliminary data.</text>
</comment>
<feature type="non-terminal residue" evidence="6">
    <location>
        <position position="278"/>
    </location>
</feature>
<dbReference type="InterPro" id="IPR031167">
    <property type="entry name" value="G_OBG"/>
</dbReference>
<dbReference type="InterPro" id="IPR036726">
    <property type="entry name" value="GTP1_OBG_dom_sf"/>
</dbReference>
<dbReference type="PROSITE" id="PS51883">
    <property type="entry name" value="OBG"/>
    <property type="match status" value="1"/>
</dbReference>
<evidence type="ECO:0000313" key="6">
    <source>
        <dbReference type="EMBL" id="GAI59569.1"/>
    </source>
</evidence>
<dbReference type="Gene3D" id="2.70.210.12">
    <property type="entry name" value="GTP1/OBG domain"/>
    <property type="match status" value="1"/>
</dbReference>
<dbReference type="GO" id="GO:0005525">
    <property type="term" value="F:GTP binding"/>
    <property type="evidence" value="ECO:0007669"/>
    <property type="project" value="UniProtKB-KW"/>
</dbReference>
<sequence>MFVDKVQLIVESGRGGNGAVSFRREKFVPKGGPDGGDGGKGGNVILKVDNNINDLYHLRHTPTIRADNGGNGKRKKMYGKKGKDIIIKVPPGTSVFNEEGKLILDLLTPGDEKIIARGGKGGKGNVHFATSKIQHPEIATEGKPGEKKRIVLELKSIADVGIVGYPNVGKSTLLNNISSASSKIANYPFTTLSPNLGVVEFEDFTRLTFADIPGVIEGASYGKGLGLEFLRHIERTKLLLILLDITSKTIENDYLSIVNELNAYNTALTEYPRVVAAN</sequence>
<accession>X1RVR3</accession>
<dbReference type="InterPro" id="IPR006169">
    <property type="entry name" value="GTP1_OBG_dom"/>
</dbReference>
<dbReference type="PRINTS" id="PR00326">
    <property type="entry name" value="GTP1OBG"/>
</dbReference>